<dbReference type="InterPro" id="IPR037524">
    <property type="entry name" value="PA14/GLEYA"/>
</dbReference>
<dbReference type="PANTHER" id="PTHR42715">
    <property type="entry name" value="BETA-GLUCOSIDASE"/>
    <property type="match status" value="1"/>
</dbReference>
<dbReference type="Pfam" id="PF01915">
    <property type="entry name" value="Glyco_hydro_3_C"/>
    <property type="match status" value="1"/>
</dbReference>
<accession>A0A9W6WAR7</accession>
<evidence type="ECO:0000256" key="1">
    <source>
        <dbReference type="ARBA" id="ARBA00005336"/>
    </source>
</evidence>
<dbReference type="PANTHER" id="PTHR42715:SF10">
    <property type="entry name" value="BETA-GLUCOSIDASE"/>
    <property type="match status" value="1"/>
</dbReference>
<dbReference type="Pfam" id="PF14310">
    <property type="entry name" value="Fn3-like"/>
    <property type="match status" value="1"/>
</dbReference>
<dbReference type="Pfam" id="PF00933">
    <property type="entry name" value="Glyco_hydro_3"/>
    <property type="match status" value="1"/>
</dbReference>
<dbReference type="Gene3D" id="3.40.50.1700">
    <property type="entry name" value="Glycoside hydrolase family 3 C-terminal domain"/>
    <property type="match status" value="1"/>
</dbReference>
<gene>
    <name evidence="6" type="ORF">Afil01_41050</name>
</gene>
<keyword evidence="7" id="KW-1185">Reference proteome</keyword>
<keyword evidence="3" id="KW-0119">Carbohydrate metabolism</keyword>
<dbReference type="SUPFAM" id="SSF52279">
    <property type="entry name" value="Beta-D-glucan exohydrolase, C-terminal domain"/>
    <property type="match status" value="1"/>
</dbReference>
<organism evidence="6 7">
    <name type="scientific">Actinorhabdospora filicis</name>
    <dbReference type="NCBI Taxonomy" id="1785913"/>
    <lineage>
        <taxon>Bacteria</taxon>
        <taxon>Bacillati</taxon>
        <taxon>Actinomycetota</taxon>
        <taxon>Actinomycetes</taxon>
        <taxon>Micromonosporales</taxon>
        <taxon>Micromonosporaceae</taxon>
        <taxon>Actinorhabdospora</taxon>
    </lineage>
</organism>
<dbReference type="InterPro" id="IPR050288">
    <property type="entry name" value="Cellulose_deg_GH3"/>
</dbReference>
<dbReference type="Proteomes" id="UP001165079">
    <property type="component" value="Unassembled WGS sequence"/>
</dbReference>
<dbReference type="SUPFAM" id="SSF51445">
    <property type="entry name" value="(Trans)glycosidases"/>
    <property type="match status" value="1"/>
</dbReference>
<dbReference type="Gene3D" id="2.60.40.10">
    <property type="entry name" value="Immunoglobulins"/>
    <property type="match status" value="1"/>
</dbReference>
<dbReference type="InterPro" id="IPR002772">
    <property type="entry name" value="Glyco_hydro_3_C"/>
</dbReference>
<dbReference type="PROSITE" id="PS51820">
    <property type="entry name" value="PA14"/>
    <property type="match status" value="1"/>
</dbReference>
<dbReference type="PRINTS" id="PR00133">
    <property type="entry name" value="GLHYDRLASE3"/>
</dbReference>
<sequence length="807" mass="84474">MYDDVIEKALAALDLDTKTRLLAGQDMWTLPGVAEIGLAPIVMSDGPIGVRGQKWTGDAAIALPSPTAQAASWDPGLAEENGRLLAQEARRKGVHVLLAPTVNLHRSPLGGRHFEGFSEDPYLTGQMAAAFVRGVQSGGVATTVKHFVANDAETDRMSVDNIVGERALRELYLAPFETVVKEAGAWGVMAAYNAVNGASMTTNGELQNGVLRGEWGFDGFIVSDWTASRDTVGSAMGGTDVAMPGPVTVYGEALAAAVREGRVPEEVVDAMVRRVLLLAARVGALAGAPAAVGELPARIDGPAQARRAAARSFVLARNDGGLLPLAGVRRIAVSGMAAREPRVMGGGSAQVFVPSVATPLDALREALPGVEIDYRVGADARTLLPPYAGAATATARDAAGNVLVAEELAESRVAWMGELPAGLDPAALATVELRATIVPDESGEHVLSLAGAGMFTLVVDGERLFEGPQIPEGDDPVAAFISPPETRFAVAMTAGTPVEVAVTAAIDPRQVRGPLKMVFFTLGHSRPVPDEEAGLAEAAEAARGADVAIVFVNTTEAVESEGFDRKSLALPGRQDDLVSRVAAANGRTIVVVTAGAPVEMPWLEEVPAVLLTWFGGQEFAPALAAVLTGAEEPGGRLPTTWPRRLSDAPVSAVVPTGGKLVYEEGVFIGYRAWERRDAVAPAFWFGHGLGYTTWDYADIAVDADDTAGESLGTVRVTVDNEGGRAGREVVQVYLEPVEADEERPARWLAGFAAVEAAAGEGVEVHIPIPARAAQVWENGGWVTRRGAYVVHAGRSVADLRLSAVIEV</sequence>
<dbReference type="PROSITE" id="PS00775">
    <property type="entry name" value="GLYCOSYL_HYDROL_F3"/>
    <property type="match status" value="1"/>
</dbReference>
<dbReference type="Gene3D" id="2.60.120.260">
    <property type="entry name" value="Galactose-binding domain-like"/>
    <property type="match status" value="1"/>
</dbReference>
<dbReference type="GO" id="GO:0005975">
    <property type="term" value="P:carbohydrate metabolic process"/>
    <property type="evidence" value="ECO:0007669"/>
    <property type="project" value="InterPro"/>
</dbReference>
<reference evidence="6" key="1">
    <citation type="submission" date="2023-03" db="EMBL/GenBank/DDBJ databases">
        <title>Actinorhabdospora filicis NBRC 111898.</title>
        <authorList>
            <person name="Ichikawa N."/>
            <person name="Sato H."/>
            <person name="Tonouchi N."/>
        </authorList>
    </citation>
    <scope>NUCLEOTIDE SEQUENCE</scope>
    <source>
        <strain evidence="6">NBRC 111898</strain>
    </source>
</reference>
<evidence type="ECO:0000256" key="3">
    <source>
        <dbReference type="ARBA" id="ARBA00023277"/>
    </source>
</evidence>
<name>A0A9W6WAR7_9ACTN</name>
<keyword evidence="2 4" id="KW-0378">Hydrolase</keyword>
<evidence type="ECO:0000256" key="2">
    <source>
        <dbReference type="ARBA" id="ARBA00022801"/>
    </source>
</evidence>
<evidence type="ECO:0000313" key="6">
    <source>
        <dbReference type="EMBL" id="GLZ79298.1"/>
    </source>
</evidence>
<dbReference type="AlphaFoldDB" id="A0A9W6WAR7"/>
<keyword evidence="4" id="KW-0326">Glycosidase</keyword>
<dbReference type="InterPro" id="IPR019800">
    <property type="entry name" value="Glyco_hydro_3_AS"/>
</dbReference>
<comment type="similarity">
    <text evidence="1 4">Belongs to the glycosyl hydrolase 3 family.</text>
</comment>
<dbReference type="Gene3D" id="3.20.20.300">
    <property type="entry name" value="Glycoside hydrolase, family 3, N-terminal domain"/>
    <property type="match status" value="1"/>
</dbReference>
<dbReference type="InterPro" id="IPR017853">
    <property type="entry name" value="GH"/>
</dbReference>
<protein>
    <submittedName>
        <fullName evidence="6">Beta-glucosidase</fullName>
    </submittedName>
</protein>
<evidence type="ECO:0000256" key="4">
    <source>
        <dbReference type="RuleBase" id="RU361161"/>
    </source>
</evidence>
<dbReference type="SMART" id="SM01217">
    <property type="entry name" value="Fn3_like"/>
    <property type="match status" value="1"/>
</dbReference>
<evidence type="ECO:0000259" key="5">
    <source>
        <dbReference type="PROSITE" id="PS51820"/>
    </source>
</evidence>
<proteinExistence type="inferred from homology"/>
<dbReference type="InterPro" id="IPR036962">
    <property type="entry name" value="Glyco_hydro_3_N_sf"/>
</dbReference>
<dbReference type="InterPro" id="IPR013783">
    <property type="entry name" value="Ig-like_fold"/>
</dbReference>
<evidence type="ECO:0000313" key="7">
    <source>
        <dbReference type="Proteomes" id="UP001165079"/>
    </source>
</evidence>
<dbReference type="InterPro" id="IPR001764">
    <property type="entry name" value="Glyco_hydro_3_N"/>
</dbReference>
<dbReference type="InterPro" id="IPR036881">
    <property type="entry name" value="Glyco_hydro_3_C_sf"/>
</dbReference>
<dbReference type="EMBL" id="BSTX01000002">
    <property type="protein sequence ID" value="GLZ79298.1"/>
    <property type="molecule type" value="Genomic_DNA"/>
</dbReference>
<dbReference type="InterPro" id="IPR026891">
    <property type="entry name" value="Fn3-like"/>
</dbReference>
<dbReference type="GO" id="GO:0004553">
    <property type="term" value="F:hydrolase activity, hydrolyzing O-glycosyl compounds"/>
    <property type="evidence" value="ECO:0007669"/>
    <property type="project" value="InterPro"/>
</dbReference>
<dbReference type="RefSeq" id="WP_285664419.1">
    <property type="nucleotide sequence ID" value="NZ_BSTX01000002.1"/>
</dbReference>
<comment type="caution">
    <text evidence="6">The sequence shown here is derived from an EMBL/GenBank/DDBJ whole genome shotgun (WGS) entry which is preliminary data.</text>
</comment>
<feature type="domain" description="PA14" evidence="5">
    <location>
        <begin position="382"/>
        <end position="539"/>
    </location>
</feature>